<proteinExistence type="predicted"/>
<name>A0A9D1KAY0_9FIRM</name>
<dbReference type="Pfam" id="PF14659">
    <property type="entry name" value="Phage_int_SAM_3"/>
    <property type="match status" value="1"/>
</dbReference>
<accession>A0A9D1KAY0</accession>
<organism evidence="3 4">
    <name type="scientific">Candidatus Caccosoma faecigallinarum</name>
    <dbReference type="NCBI Taxonomy" id="2840720"/>
    <lineage>
        <taxon>Bacteria</taxon>
        <taxon>Bacillati</taxon>
        <taxon>Bacillota</taxon>
        <taxon>Bacillota incertae sedis</taxon>
        <taxon>Candidatus Caccosoma</taxon>
    </lineage>
</organism>
<dbReference type="EMBL" id="DVKI01000016">
    <property type="protein sequence ID" value="HIT16856.1"/>
    <property type="molecule type" value="Genomic_DNA"/>
</dbReference>
<gene>
    <name evidence="3" type="ORF">IAD04_00535</name>
</gene>
<dbReference type="GO" id="GO:0015074">
    <property type="term" value="P:DNA integration"/>
    <property type="evidence" value="ECO:0007669"/>
    <property type="project" value="InterPro"/>
</dbReference>
<comment type="caution">
    <text evidence="3">The sequence shown here is derived from an EMBL/GenBank/DDBJ whole genome shotgun (WGS) entry which is preliminary data.</text>
</comment>
<evidence type="ECO:0000259" key="2">
    <source>
        <dbReference type="Pfam" id="PF14659"/>
    </source>
</evidence>
<dbReference type="InterPro" id="IPR011010">
    <property type="entry name" value="DNA_brk_join_enz"/>
</dbReference>
<sequence>FFKNKVKPRTFKLYQDFIRLHILPQLGHYDLNQLNPYLLQDFINQKATNGNIKTAQPLSSNTLLILVSILKQSLHLAFLFKHIKKDCFSFLKIQKKSEKTMQVFSLEEQKKLEKYCLSKKNQIILAFF</sequence>
<evidence type="ECO:0000256" key="1">
    <source>
        <dbReference type="ARBA" id="ARBA00023125"/>
    </source>
</evidence>
<protein>
    <recommendedName>
        <fullName evidence="2">Integrase SAM-like N-terminal domain-containing protein</fullName>
    </recommendedName>
</protein>
<reference evidence="3" key="1">
    <citation type="submission" date="2020-10" db="EMBL/GenBank/DDBJ databases">
        <authorList>
            <person name="Gilroy R."/>
        </authorList>
    </citation>
    <scope>NUCLEOTIDE SEQUENCE</scope>
    <source>
        <strain evidence="3">14508</strain>
    </source>
</reference>
<feature type="non-terminal residue" evidence="3">
    <location>
        <position position="1"/>
    </location>
</feature>
<reference evidence="3" key="2">
    <citation type="journal article" date="2021" name="PeerJ">
        <title>Extensive microbial diversity within the chicken gut microbiome revealed by metagenomics and culture.</title>
        <authorList>
            <person name="Gilroy R."/>
            <person name="Ravi A."/>
            <person name="Getino M."/>
            <person name="Pursley I."/>
            <person name="Horton D.L."/>
            <person name="Alikhan N.F."/>
            <person name="Baker D."/>
            <person name="Gharbi K."/>
            <person name="Hall N."/>
            <person name="Watson M."/>
            <person name="Adriaenssens E.M."/>
            <person name="Foster-Nyarko E."/>
            <person name="Jarju S."/>
            <person name="Secka A."/>
            <person name="Antonio M."/>
            <person name="Oren A."/>
            <person name="Chaudhuri R.R."/>
            <person name="La Ragione R."/>
            <person name="Hildebrand F."/>
            <person name="Pallen M.J."/>
        </authorList>
    </citation>
    <scope>NUCLEOTIDE SEQUENCE</scope>
    <source>
        <strain evidence="3">14508</strain>
    </source>
</reference>
<dbReference type="GO" id="GO:0003677">
    <property type="term" value="F:DNA binding"/>
    <property type="evidence" value="ECO:0007669"/>
    <property type="project" value="UniProtKB-KW"/>
</dbReference>
<dbReference type="AlphaFoldDB" id="A0A9D1KAY0"/>
<feature type="domain" description="Integrase SAM-like N-terminal" evidence="2">
    <location>
        <begin position="3"/>
        <end position="45"/>
    </location>
</feature>
<dbReference type="Gene3D" id="1.10.150.130">
    <property type="match status" value="1"/>
</dbReference>
<evidence type="ECO:0000313" key="4">
    <source>
        <dbReference type="Proteomes" id="UP000886893"/>
    </source>
</evidence>
<evidence type="ECO:0000313" key="3">
    <source>
        <dbReference type="EMBL" id="HIT16856.1"/>
    </source>
</evidence>
<keyword evidence="1" id="KW-0238">DNA-binding</keyword>
<dbReference type="InterPro" id="IPR010998">
    <property type="entry name" value="Integrase_recombinase_N"/>
</dbReference>
<dbReference type="Proteomes" id="UP000886893">
    <property type="component" value="Unassembled WGS sequence"/>
</dbReference>
<dbReference type="InterPro" id="IPR004107">
    <property type="entry name" value="Integrase_SAM-like_N"/>
</dbReference>
<dbReference type="SUPFAM" id="SSF56349">
    <property type="entry name" value="DNA breaking-rejoining enzymes"/>
    <property type="match status" value="1"/>
</dbReference>